<protein>
    <submittedName>
        <fullName evidence="3">PAS fold-containing protein</fullName>
    </submittedName>
</protein>
<dbReference type="OrthoDB" id="1038500at2"/>
<dbReference type="SMART" id="SM00091">
    <property type="entry name" value="PAS"/>
    <property type="match status" value="4"/>
</dbReference>
<keyword evidence="4" id="KW-1185">Reference proteome</keyword>
<organism evidence="3 4">
    <name type="scientific">Hymenobacter gelipurpurascens</name>
    <dbReference type="NCBI Taxonomy" id="89968"/>
    <lineage>
        <taxon>Bacteria</taxon>
        <taxon>Pseudomonadati</taxon>
        <taxon>Bacteroidota</taxon>
        <taxon>Cytophagia</taxon>
        <taxon>Cytophagales</taxon>
        <taxon>Hymenobacteraceae</taxon>
        <taxon>Hymenobacter</taxon>
    </lineage>
</organism>
<proteinExistence type="predicted"/>
<gene>
    <name evidence="3" type="ORF">SAMN06265337_4143</name>
</gene>
<evidence type="ECO:0000259" key="2">
    <source>
        <dbReference type="PROSITE" id="PS50113"/>
    </source>
</evidence>
<dbReference type="SUPFAM" id="SSF55785">
    <property type="entry name" value="PYP-like sensor domain (PAS domain)"/>
    <property type="match status" value="3"/>
</dbReference>
<feature type="coiled-coil region" evidence="1">
    <location>
        <begin position="317"/>
        <end position="355"/>
    </location>
</feature>
<evidence type="ECO:0000313" key="3">
    <source>
        <dbReference type="EMBL" id="SNC77554.1"/>
    </source>
</evidence>
<dbReference type="AlphaFoldDB" id="A0A212UHK3"/>
<evidence type="ECO:0000256" key="1">
    <source>
        <dbReference type="SAM" id="Coils"/>
    </source>
</evidence>
<dbReference type="InterPro" id="IPR000014">
    <property type="entry name" value="PAS"/>
</dbReference>
<dbReference type="InterPro" id="IPR035965">
    <property type="entry name" value="PAS-like_dom_sf"/>
</dbReference>
<dbReference type="Proteomes" id="UP000198131">
    <property type="component" value="Unassembled WGS sequence"/>
</dbReference>
<dbReference type="Pfam" id="PF13595">
    <property type="entry name" value="DUF4138"/>
    <property type="match status" value="1"/>
</dbReference>
<dbReference type="Pfam" id="PF08448">
    <property type="entry name" value="PAS_4"/>
    <property type="match status" value="4"/>
</dbReference>
<sequence>MVIQLVIRANQLVRSFLLPVIQLQRPSLRNTISDPHNCLMPTAPPLLDLLPVFNAQPGATLLLSPEWIIVGASEDYLVATLTERDIIVGQHIFDAFPDNPDAPEANGVANVRASLEQVMATKQPHDMDPQHYDVPDRARPGHFVERHWKPRHTPVLNAAGEVQFIIQSVQDITASRLAERQLRESQAAEQVARADAYAQRQRFYDALQHLPAQIATYHGPDHVYQFVNPRYQQYFATQPLLGRSIREVLPGVAKQGIFALMDRVYQTGESFANPEVEAWVDFAGTGHPQQVYLNLSFHALRDGQGCIDGLLDFSTDVTEQVRARRQLEQLNQELETRVQERTREAERQRQQWEQLFLRVPAAICIFDGPEWVYEFVNPDYQSMFPGRELLGKPLLEALPELHGQPLVGILRRVYDTGEPFQATEVLVPLSRTAGGPVEDIYFDLTYLARYDEQGRIDGFVTYAHDVSEQVRARREREALQAERLAAAERRALEREELYQVFEQAPVVVALLRGPEHLFHYRNPAFQSLFPNRFLIGRLYAEAMPEIVAAGLMPELDRVYTTGQPYFGTAVPFVTTPPDGSAPHERYYDFSYEPHRENGDIVGVSIIAHDVTEQAPHYLVKIESNAVFVRARRRNPPPTPILVRYGSRYWMGHLVYTGRPVLQLYDFQDGGKLGVSAGGKARNGAGVNDALALDQGHEKRELAEARLAKLATAKHTDTSGLRTADNDLVLSLANVRNDKDFTYLRLKLRNTTTIDYAVDFTDFELVENSRKKFLGKKKNEARRSLAPAGGAESQTIPARATGYLLYAVPLYAATDRGHLEITLREKFGARVLVLKVPSKVINTADAI</sequence>
<dbReference type="PANTHER" id="PTHR44757:SF2">
    <property type="entry name" value="BIOFILM ARCHITECTURE MAINTENANCE PROTEIN MBAA"/>
    <property type="match status" value="1"/>
</dbReference>
<dbReference type="Gene3D" id="3.30.450.20">
    <property type="entry name" value="PAS domain"/>
    <property type="match status" value="4"/>
</dbReference>
<dbReference type="InterPro" id="IPR022298">
    <property type="entry name" value="Conjug_transposon_TraN"/>
</dbReference>
<reference evidence="4" key="1">
    <citation type="submission" date="2017-06" db="EMBL/GenBank/DDBJ databases">
        <authorList>
            <person name="Varghese N."/>
            <person name="Submissions S."/>
        </authorList>
    </citation>
    <scope>NUCLEOTIDE SEQUENCE [LARGE SCALE GENOMIC DNA]</scope>
    <source>
        <strain evidence="4">DSM 11116</strain>
    </source>
</reference>
<feature type="domain" description="PAC" evidence="2">
    <location>
        <begin position="274"/>
        <end position="329"/>
    </location>
</feature>
<name>A0A212UHK3_9BACT</name>
<dbReference type="EMBL" id="FYEW01000004">
    <property type="protein sequence ID" value="SNC77554.1"/>
    <property type="molecule type" value="Genomic_DNA"/>
</dbReference>
<evidence type="ECO:0000313" key="4">
    <source>
        <dbReference type="Proteomes" id="UP000198131"/>
    </source>
</evidence>
<dbReference type="InterPro" id="IPR013656">
    <property type="entry name" value="PAS_4"/>
</dbReference>
<dbReference type="PANTHER" id="PTHR44757">
    <property type="entry name" value="DIGUANYLATE CYCLASE DGCP"/>
    <property type="match status" value="1"/>
</dbReference>
<keyword evidence="1" id="KW-0175">Coiled coil</keyword>
<feature type="domain" description="PAC" evidence="2">
    <location>
        <begin position="130"/>
        <end position="184"/>
    </location>
</feature>
<dbReference type="PROSITE" id="PS50113">
    <property type="entry name" value="PAC"/>
    <property type="match status" value="2"/>
</dbReference>
<accession>A0A212UHK3</accession>
<dbReference type="InterPro" id="IPR000700">
    <property type="entry name" value="PAS-assoc_C"/>
</dbReference>
<dbReference type="InterPro" id="IPR052155">
    <property type="entry name" value="Biofilm_reg_signaling"/>
</dbReference>